<proteinExistence type="predicted"/>
<gene>
    <name evidence="1" type="ORF">CH333_03845</name>
</gene>
<dbReference type="AlphaFoldDB" id="A0A235BWV1"/>
<name>A0A235BWV1_UNCW3</name>
<evidence type="ECO:0000313" key="2">
    <source>
        <dbReference type="Proteomes" id="UP000215215"/>
    </source>
</evidence>
<protein>
    <submittedName>
        <fullName evidence="1">Uncharacterized protein</fullName>
    </submittedName>
</protein>
<feature type="non-terminal residue" evidence="1">
    <location>
        <position position="427"/>
    </location>
</feature>
<reference evidence="1 2" key="1">
    <citation type="submission" date="2017-07" db="EMBL/GenBank/DDBJ databases">
        <title>Recovery of genomes from metagenomes via a dereplication, aggregation, and scoring strategy.</title>
        <authorList>
            <person name="Sieber C.M."/>
            <person name="Probst A.J."/>
            <person name="Sharrar A."/>
            <person name="Thomas B.C."/>
            <person name="Hess M."/>
            <person name="Tringe S.G."/>
            <person name="Banfield J.F."/>
        </authorList>
    </citation>
    <scope>NUCLEOTIDE SEQUENCE [LARGE SCALE GENOMIC DNA]</scope>
    <source>
        <strain evidence="1">JGI_Cruoil_03_44_89</strain>
    </source>
</reference>
<dbReference type="EMBL" id="NOZQ01000075">
    <property type="protein sequence ID" value="OYD16267.1"/>
    <property type="molecule type" value="Genomic_DNA"/>
</dbReference>
<comment type="caution">
    <text evidence="1">The sequence shown here is derived from an EMBL/GenBank/DDBJ whole genome shotgun (WGS) entry which is preliminary data.</text>
</comment>
<sequence>MRKLSIFLLLLLAGFTGVSGVYAKSREIYLLPSRPGESSKTLPFTDKPSVDWLIQYDGGESEYYLSGLLPGDSCGIYFEPPAACSLVEVHFCVYRPYQGSGEYHAMVGRAAYDISLLGPWPQSMPGQNPFDTIYADTVMEIEVTGEFDWDTLVVPVMPDIGSDAFIGAVSPLDTSFSIRIDAGAGPPYHAIRSMQGGPNGPGWYTSWHLFWVRALVKVYENLPPNIVSFDRLTDTYTTGSREVIAIVEDVLGIPFNLMGVAWAKLWYSVNGGDDVSIDMGLIEGDSLHGTYSAEIPGAGVGDEIAFYIEAADLQDAKSTSSSASYVIRTGHNEHILLVIGPDDYYGPPYSWDPVRAIYDFVDVWDCYFYGYPDASVFDYYTPGKGDGDNVILWFTWGDIGPDLNLFKDFMDAGGKLLLSGEDIGWGA</sequence>
<dbReference type="Proteomes" id="UP000215215">
    <property type="component" value="Unassembled WGS sequence"/>
</dbReference>
<organism evidence="1 2">
    <name type="scientific">candidate division WOR-3 bacterium JGI_Cruoil_03_44_89</name>
    <dbReference type="NCBI Taxonomy" id="1973748"/>
    <lineage>
        <taxon>Bacteria</taxon>
        <taxon>Bacteria division WOR-3</taxon>
    </lineage>
</organism>
<accession>A0A235BWV1</accession>
<evidence type="ECO:0000313" key="1">
    <source>
        <dbReference type="EMBL" id="OYD16267.1"/>
    </source>
</evidence>